<sequence>MKSFNESICIIRTESAAFFVADLFLESFGTPFPIPRNNCGLAIPTPPENWRQYVAFYRWTDLYFEPIGFCNFIRFGEVYLEGGMCVKKGFYRRLPKNHWRECKDRGGVAQILMEEASKDLNDCTAWFGYCGDKMAYLVDKRAGYIDTHHPHLIVKWFAPPSTEQQYELINSIAEIGPF</sequence>
<dbReference type="RefSeq" id="WP_239795391.1">
    <property type="nucleotide sequence ID" value="NZ_OU912926.1"/>
</dbReference>
<protein>
    <submittedName>
        <fullName evidence="1">Uncharacterized protein</fullName>
    </submittedName>
</protein>
<reference evidence="1 2" key="1">
    <citation type="submission" date="2021-10" db="EMBL/GenBank/DDBJ databases">
        <authorList>
            <person name="Koch H."/>
        </authorList>
    </citation>
    <scope>NUCLEOTIDE SEQUENCE [LARGE SCALE GENOMIC DNA]</scope>
    <source>
        <strain evidence="1">6680</strain>
    </source>
</reference>
<dbReference type="Proteomes" id="UP000839052">
    <property type="component" value="Chromosome"/>
</dbReference>
<gene>
    <name evidence="1" type="ORF">NTG6680_0023</name>
</gene>
<accession>A0ABN8AEV0</accession>
<evidence type="ECO:0000313" key="1">
    <source>
        <dbReference type="EMBL" id="CAG9931276.1"/>
    </source>
</evidence>
<evidence type="ECO:0000313" key="2">
    <source>
        <dbReference type="Proteomes" id="UP000839052"/>
    </source>
</evidence>
<organism evidence="1 2">
    <name type="scientific">Candidatus Nitrotoga arctica</name>
    <dbReference type="NCBI Taxonomy" id="453162"/>
    <lineage>
        <taxon>Bacteria</taxon>
        <taxon>Pseudomonadati</taxon>
        <taxon>Pseudomonadota</taxon>
        <taxon>Betaproteobacteria</taxon>
        <taxon>Nitrosomonadales</taxon>
        <taxon>Gallionellaceae</taxon>
        <taxon>Candidatus Nitrotoga</taxon>
    </lineage>
</organism>
<proteinExistence type="predicted"/>
<dbReference type="EMBL" id="OU912926">
    <property type="protein sequence ID" value="CAG9931276.1"/>
    <property type="molecule type" value="Genomic_DNA"/>
</dbReference>
<name>A0ABN8AEV0_9PROT</name>
<keyword evidence="2" id="KW-1185">Reference proteome</keyword>